<dbReference type="EMBL" id="FOZK01000002">
    <property type="protein sequence ID" value="SFR97930.1"/>
    <property type="molecule type" value="Genomic_DNA"/>
</dbReference>
<feature type="domain" description="DUF8100" evidence="2">
    <location>
        <begin position="13"/>
        <end position="146"/>
    </location>
</feature>
<dbReference type="Pfam" id="PF26402">
    <property type="entry name" value="DUF8100"/>
    <property type="match status" value="1"/>
</dbReference>
<sequence>MAPSTTPRQSGVESVDLTETRTFVLGIVQVILTAIAFGLMFYLVAATRIAPLGSTPESATFAVLLGSIPAVILGAGVPYLVQRREYFNRLNDSTGARVVGTTVTFGTYFVLFFYHPVTSVLYAIVYLLSRVAILVGIYGVSRIKATLA</sequence>
<reference evidence="3 4" key="1">
    <citation type="submission" date="2016-10" db="EMBL/GenBank/DDBJ databases">
        <authorList>
            <person name="de Groot N.N."/>
        </authorList>
    </citation>
    <scope>NUCLEOTIDE SEQUENCE [LARGE SCALE GENOMIC DNA]</scope>
    <source>
        <strain evidence="3 4">CGMCC 1.10457</strain>
    </source>
</reference>
<accession>A0A1I6L3U3</accession>
<evidence type="ECO:0000256" key="1">
    <source>
        <dbReference type="SAM" id="Phobius"/>
    </source>
</evidence>
<organism evidence="3 4">
    <name type="scientific">Halomicrobium zhouii</name>
    <dbReference type="NCBI Taxonomy" id="767519"/>
    <lineage>
        <taxon>Archaea</taxon>
        <taxon>Methanobacteriati</taxon>
        <taxon>Methanobacteriota</taxon>
        <taxon>Stenosarchaea group</taxon>
        <taxon>Halobacteria</taxon>
        <taxon>Halobacteriales</taxon>
        <taxon>Haloarculaceae</taxon>
        <taxon>Halomicrobium</taxon>
    </lineage>
</organism>
<evidence type="ECO:0000313" key="3">
    <source>
        <dbReference type="EMBL" id="SFR97930.1"/>
    </source>
</evidence>
<keyword evidence="1" id="KW-1133">Transmembrane helix</keyword>
<gene>
    <name evidence="3" type="ORF">SAMN05216559_1941</name>
</gene>
<proteinExistence type="predicted"/>
<name>A0A1I6L3U3_9EURY</name>
<dbReference type="InterPro" id="IPR058413">
    <property type="entry name" value="DUF8100"/>
</dbReference>
<dbReference type="Proteomes" id="UP000199062">
    <property type="component" value="Unassembled WGS sequence"/>
</dbReference>
<keyword evidence="4" id="KW-1185">Reference proteome</keyword>
<protein>
    <recommendedName>
        <fullName evidence="2">DUF8100 domain-containing protein</fullName>
    </recommendedName>
</protein>
<evidence type="ECO:0000259" key="2">
    <source>
        <dbReference type="Pfam" id="PF26402"/>
    </source>
</evidence>
<dbReference type="RefSeq" id="WP_089816240.1">
    <property type="nucleotide sequence ID" value="NZ_FOZK01000002.1"/>
</dbReference>
<evidence type="ECO:0000313" key="4">
    <source>
        <dbReference type="Proteomes" id="UP000199062"/>
    </source>
</evidence>
<feature type="transmembrane region" description="Helical" evidence="1">
    <location>
        <begin position="94"/>
        <end position="114"/>
    </location>
</feature>
<keyword evidence="1" id="KW-0472">Membrane</keyword>
<dbReference type="OrthoDB" id="275616at2157"/>
<dbReference type="STRING" id="767519.SAMN05216559_1941"/>
<dbReference type="AlphaFoldDB" id="A0A1I6L3U3"/>
<feature type="transmembrane region" description="Helical" evidence="1">
    <location>
        <begin position="120"/>
        <end position="140"/>
    </location>
</feature>
<feature type="transmembrane region" description="Helical" evidence="1">
    <location>
        <begin position="59"/>
        <end position="82"/>
    </location>
</feature>
<feature type="transmembrane region" description="Helical" evidence="1">
    <location>
        <begin position="23"/>
        <end position="47"/>
    </location>
</feature>
<keyword evidence="1" id="KW-0812">Transmembrane</keyword>